<sequence>MFSRFKHSIRTREERPKESIASNIDSLFTFHSLPSKTLQSPALQNPPERAKSVHYLRASSIKLDNNVLDWVYDRNQQKRHTLPPPIREEEKTPEERRDSRVPRRRRKRRSSFPPAIFSPATSVNSPPKEGLLYIRVLEVRSHQSKKDYSLRCVLRVGAKECSTATVTAVKKDTEVQISSFDEIFLYDVNAAFTLYVSVFGQRIRKSSRRSSFFPKAFSRKQHEKSDVVVGSLQLSFPLQQQEKSIDTYFLDQDHPSDSKKIEVVLEVGMQFLGTKELDSDSDSDDVSKNHLHFGHLQLYIRDVSGSSNWESYFVALRNNKLVLYHPRHKSAKPPINEVDLSGMSSIRAQDLQDTKMHSFELSFPDSVISTQGFPADMIRGPGSEYKLYLSAPTESTRNIWLEKISDLLEDPSIKHQGTSSIDSQYLW</sequence>
<feature type="region of interest" description="Disordered" evidence="1">
    <location>
        <begin position="78"/>
        <end position="123"/>
    </location>
</feature>
<dbReference type="Proteomes" id="UP001479436">
    <property type="component" value="Unassembled WGS sequence"/>
</dbReference>
<organism evidence="3 4">
    <name type="scientific">Basidiobolus ranarum</name>
    <dbReference type="NCBI Taxonomy" id="34480"/>
    <lineage>
        <taxon>Eukaryota</taxon>
        <taxon>Fungi</taxon>
        <taxon>Fungi incertae sedis</taxon>
        <taxon>Zoopagomycota</taxon>
        <taxon>Entomophthoromycotina</taxon>
        <taxon>Basidiobolomycetes</taxon>
        <taxon>Basidiobolales</taxon>
        <taxon>Basidiobolaceae</taxon>
        <taxon>Basidiobolus</taxon>
    </lineage>
</organism>
<dbReference type="Gene3D" id="2.30.29.30">
    <property type="entry name" value="Pleckstrin-homology domain (PH domain)/Phosphotyrosine-binding domain (PTB)"/>
    <property type="match status" value="1"/>
</dbReference>
<name>A0ABR2WPQ4_9FUNG</name>
<evidence type="ECO:0000259" key="2">
    <source>
        <dbReference type="PROSITE" id="PS50003"/>
    </source>
</evidence>
<evidence type="ECO:0000256" key="1">
    <source>
        <dbReference type="SAM" id="MobiDB-lite"/>
    </source>
</evidence>
<gene>
    <name evidence="3" type="ORF">K7432_009861</name>
</gene>
<dbReference type="PROSITE" id="PS50003">
    <property type="entry name" value="PH_DOMAIN"/>
    <property type="match status" value="1"/>
</dbReference>
<dbReference type="SUPFAM" id="SSF50729">
    <property type="entry name" value="PH domain-like"/>
    <property type="match status" value="1"/>
</dbReference>
<evidence type="ECO:0000313" key="4">
    <source>
        <dbReference type="Proteomes" id="UP001479436"/>
    </source>
</evidence>
<proteinExistence type="predicted"/>
<feature type="compositionally biased region" description="Basic and acidic residues" evidence="1">
    <location>
        <begin position="86"/>
        <end position="101"/>
    </location>
</feature>
<protein>
    <recommendedName>
        <fullName evidence="2">PH domain-containing protein</fullName>
    </recommendedName>
</protein>
<dbReference type="CDD" id="cd00821">
    <property type="entry name" value="PH"/>
    <property type="match status" value="1"/>
</dbReference>
<dbReference type="EMBL" id="JASJQH010000637">
    <property type="protein sequence ID" value="KAK9763442.1"/>
    <property type="molecule type" value="Genomic_DNA"/>
</dbReference>
<keyword evidence="4" id="KW-1185">Reference proteome</keyword>
<comment type="caution">
    <text evidence="3">The sequence shown here is derived from an EMBL/GenBank/DDBJ whole genome shotgun (WGS) entry which is preliminary data.</text>
</comment>
<dbReference type="InterPro" id="IPR011993">
    <property type="entry name" value="PH-like_dom_sf"/>
</dbReference>
<reference evidence="3 4" key="1">
    <citation type="submission" date="2023-04" db="EMBL/GenBank/DDBJ databases">
        <title>Genome of Basidiobolus ranarum AG-B5.</title>
        <authorList>
            <person name="Stajich J.E."/>
            <person name="Carter-House D."/>
            <person name="Gryganskyi A."/>
        </authorList>
    </citation>
    <scope>NUCLEOTIDE SEQUENCE [LARGE SCALE GENOMIC DNA]</scope>
    <source>
        <strain evidence="3 4">AG-B5</strain>
    </source>
</reference>
<dbReference type="Pfam" id="PF00169">
    <property type="entry name" value="PH"/>
    <property type="match status" value="1"/>
</dbReference>
<dbReference type="SMART" id="SM00233">
    <property type="entry name" value="PH"/>
    <property type="match status" value="1"/>
</dbReference>
<dbReference type="InterPro" id="IPR001849">
    <property type="entry name" value="PH_domain"/>
</dbReference>
<evidence type="ECO:0000313" key="3">
    <source>
        <dbReference type="EMBL" id="KAK9763442.1"/>
    </source>
</evidence>
<accession>A0ABR2WPQ4</accession>
<feature type="domain" description="PH" evidence="2">
    <location>
        <begin position="289"/>
        <end position="409"/>
    </location>
</feature>